<dbReference type="RefSeq" id="WP_377978873.1">
    <property type="nucleotide sequence ID" value="NZ_JBBKXY010000002.1"/>
</dbReference>
<dbReference type="InterPro" id="IPR011004">
    <property type="entry name" value="Trimer_LpxA-like_sf"/>
</dbReference>
<dbReference type="Gene3D" id="3.40.50.20">
    <property type="match status" value="1"/>
</dbReference>
<dbReference type="SUPFAM" id="SSF51161">
    <property type="entry name" value="Trimeric LpxA-like enzymes"/>
    <property type="match status" value="1"/>
</dbReference>
<dbReference type="InterPro" id="IPR020019">
    <property type="entry name" value="AcTrfase_PglD-like"/>
</dbReference>
<dbReference type="Pfam" id="PF17836">
    <property type="entry name" value="PglD_N"/>
    <property type="match status" value="1"/>
</dbReference>
<gene>
    <name evidence="3" type="ORF">SKC35_07895</name>
</gene>
<dbReference type="Gene3D" id="2.160.10.10">
    <property type="entry name" value="Hexapeptide repeat proteins"/>
    <property type="match status" value="1"/>
</dbReference>
<protein>
    <submittedName>
        <fullName evidence="3">NeuD/PglB/VioB family sugar acetyltransferase</fullName>
    </submittedName>
</protein>
<proteinExistence type="inferred from homology"/>
<dbReference type="InterPro" id="IPR050179">
    <property type="entry name" value="Trans_hexapeptide_repeat"/>
</dbReference>
<evidence type="ECO:0000313" key="4">
    <source>
        <dbReference type="Proteomes" id="UP001598112"/>
    </source>
</evidence>
<dbReference type="InterPro" id="IPR041561">
    <property type="entry name" value="PglD_N"/>
</dbReference>
<sequence length="207" mass="22563">MKLAIIGAGGHAKEVYHSIMRCSNSQPLELAGFFVEPEYVEEGSKLYEFPIRSIEELNKELHLPHIAVGKIDFRFRLFKNLKDLGFIFATIIDPKSIVGNSDIQEGSYIASGAIVTADVRIGKCCIINSGAIVSHECVVDDFCNISPGVVLCGNVRVGERSLIGAGSLVREKTWIRDNVTLGMGSIVTKNILEPGSYIIHGSVTKKL</sequence>
<dbReference type="PANTHER" id="PTHR43300:SF7">
    <property type="entry name" value="UDP-N-ACETYLBACILLOSAMINE N-ACETYLTRANSFERASE"/>
    <property type="match status" value="1"/>
</dbReference>
<comment type="caution">
    <text evidence="3">The sequence shown here is derived from an EMBL/GenBank/DDBJ whole genome shotgun (WGS) entry which is preliminary data.</text>
</comment>
<dbReference type="CDD" id="cd03360">
    <property type="entry name" value="LbH_AT_putative"/>
    <property type="match status" value="1"/>
</dbReference>
<organism evidence="3 4">
    <name type="scientific">Aquirufa originis</name>
    <dbReference type="NCBI Taxonomy" id="3096514"/>
    <lineage>
        <taxon>Bacteria</taxon>
        <taxon>Pseudomonadati</taxon>
        <taxon>Bacteroidota</taxon>
        <taxon>Cytophagia</taxon>
        <taxon>Cytophagales</taxon>
        <taxon>Flectobacillaceae</taxon>
        <taxon>Aquirufa</taxon>
    </lineage>
</organism>
<dbReference type="NCBIfam" id="TIGR03570">
    <property type="entry name" value="NeuD_NnaD"/>
    <property type="match status" value="1"/>
</dbReference>
<feature type="domain" description="PglD N-terminal" evidence="2">
    <location>
        <begin position="2"/>
        <end position="81"/>
    </location>
</feature>
<keyword evidence="4" id="KW-1185">Reference proteome</keyword>
<reference evidence="3 4" key="1">
    <citation type="submission" date="2024-03" db="EMBL/GenBank/DDBJ databases">
        <title>Aquirufa genome sequencing.</title>
        <authorList>
            <person name="Pitt A."/>
            <person name="Hahn M.W."/>
        </authorList>
    </citation>
    <scope>NUCLEOTIDE SEQUENCE [LARGE SCALE GENOMIC DNA]</scope>
    <source>
        <strain evidence="3 4">KTFRIE-69F</strain>
    </source>
</reference>
<evidence type="ECO:0000256" key="1">
    <source>
        <dbReference type="ARBA" id="ARBA00007274"/>
    </source>
</evidence>
<accession>A0ABW6D5Y7</accession>
<dbReference type="PANTHER" id="PTHR43300">
    <property type="entry name" value="ACETYLTRANSFERASE"/>
    <property type="match status" value="1"/>
</dbReference>
<dbReference type="EMBL" id="JBBKXY010000002">
    <property type="protein sequence ID" value="MFD3293606.1"/>
    <property type="molecule type" value="Genomic_DNA"/>
</dbReference>
<comment type="similarity">
    <text evidence="1">Belongs to the transferase hexapeptide repeat family.</text>
</comment>
<name>A0ABW6D5Y7_9BACT</name>
<evidence type="ECO:0000259" key="2">
    <source>
        <dbReference type="Pfam" id="PF17836"/>
    </source>
</evidence>
<evidence type="ECO:0000313" key="3">
    <source>
        <dbReference type="EMBL" id="MFD3293606.1"/>
    </source>
</evidence>
<dbReference type="Proteomes" id="UP001598112">
    <property type="component" value="Unassembled WGS sequence"/>
</dbReference>